<dbReference type="GO" id="GO:0031564">
    <property type="term" value="P:transcription antitermination"/>
    <property type="evidence" value="ECO:0007669"/>
    <property type="project" value="UniProtKB-KW"/>
</dbReference>
<evidence type="ECO:0000313" key="10">
    <source>
        <dbReference type="Proteomes" id="UP000468668"/>
    </source>
</evidence>
<gene>
    <name evidence="6 9" type="primary">nusB</name>
    <name evidence="9" type="ORF">F8C90_01495</name>
</gene>
<dbReference type="InterPro" id="IPR035926">
    <property type="entry name" value="NusB-like_sf"/>
</dbReference>
<evidence type="ECO:0000256" key="3">
    <source>
        <dbReference type="ARBA" id="ARBA00022884"/>
    </source>
</evidence>
<keyword evidence="2 6" id="KW-0889">Transcription antitermination</keyword>
<dbReference type="GO" id="GO:0006353">
    <property type="term" value="P:DNA-templated transcription termination"/>
    <property type="evidence" value="ECO:0007669"/>
    <property type="project" value="UniProtKB-UniRule"/>
</dbReference>
<dbReference type="EMBL" id="WAJR01000002">
    <property type="protein sequence ID" value="KAB1642411.1"/>
    <property type="molecule type" value="Genomic_DNA"/>
</dbReference>
<dbReference type="GeneID" id="98657076"/>
<keyword evidence="3 6" id="KW-0694">RNA-binding</keyword>
<evidence type="ECO:0000313" key="9">
    <source>
        <dbReference type="EMBL" id="KAB1642411.1"/>
    </source>
</evidence>
<name>A0A6N6NU33_9ACTN</name>
<organism evidence="9 10">
    <name type="scientific">Ellagibacter isourolithinifaciens</name>
    <dbReference type="NCBI Taxonomy" id="2137581"/>
    <lineage>
        <taxon>Bacteria</taxon>
        <taxon>Bacillati</taxon>
        <taxon>Actinomycetota</taxon>
        <taxon>Coriobacteriia</taxon>
        <taxon>Eggerthellales</taxon>
        <taxon>Eggerthellaceae</taxon>
        <taxon>Ellagibacter</taxon>
    </lineage>
</organism>
<reference evidence="9 10" key="1">
    <citation type="submission" date="2019-09" db="EMBL/GenBank/DDBJ databases">
        <title>Whole genome shotgun sequencing (WGS) of Ellagibacter isourolithinifaciens DSM 104140(T) and Adlercreutzia muris DSM 29508(T).</title>
        <authorList>
            <person name="Stoll D.A."/>
            <person name="Danylec N."/>
            <person name="Huch M."/>
        </authorList>
    </citation>
    <scope>NUCLEOTIDE SEQUENCE [LARGE SCALE GENOMIC DNA]</scope>
    <source>
        <strain evidence="9 10">DSM 104140</strain>
    </source>
</reference>
<dbReference type="PANTHER" id="PTHR11078:SF3">
    <property type="entry name" value="ANTITERMINATION NUSB DOMAIN-CONTAINING PROTEIN"/>
    <property type="match status" value="1"/>
</dbReference>
<keyword evidence="10" id="KW-1185">Reference proteome</keyword>
<comment type="caution">
    <text evidence="9">The sequence shown here is derived from an EMBL/GenBank/DDBJ whole genome shotgun (WGS) entry which is preliminary data.</text>
</comment>
<dbReference type="GO" id="GO:0005829">
    <property type="term" value="C:cytosol"/>
    <property type="evidence" value="ECO:0007669"/>
    <property type="project" value="TreeGrafter"/>
</dbReference>
<proteinExistence type="inferred from homology"/>
<dbReference type="NCBIfam" id="TIGR01951">
    <property type="entry name" value="nusB"/>
    <property type="match status" value="1"/>
</dbReference>
<dbReference type="SUPFAM" id="SSF48013">
    <property type="entry name" value="NusB-like"/>
    <property type="match status" value="1"/>
</dbReference>
<dbReference type="OrthoDB" id="3528057at2"/>
<dbReference type="GO" id="GO:0003723">
    <property type="term" value="F:RNA binding"/>
    <property type="evidence" value="ECO:0007669"/>
    <property type="project" value="UniProtKB-UniRule"/>
</dbReference>
<sequence>MASRRHERTAARQSALQVLYTSEIKGTRPSDLLDSGLVLEDDGKSLSDYAIGLIEGVDEKMLPIDVRLNSTSENWKLNRMPIVDRCILRLATYEMLFVDEVPVSVAINEAVELAKDFGGEDESPRFVNGVLGRIARQLEEDAKDPEAARRREEEALAAYAFPTNEEDSAAEFAGEQPAAEGAVENAPAAESEDTSADAVSSEELACAAEESTCAPEEPVNVGL</sequence>
<evidence type="ECO:0000256" key="2">
    <source>
        <dbReference type="ARBA" id="ARBA00022814"/>
    </source>
</evidence>
<keyword evidence="4 6" id="KW-0805">Transcription regulation</keyword>
<feature type="compositionally biased region" description="Low complexity" evidence="7">
    <location>
        <begin position="198"/>
        <end position="211"/>
    </location>
</feature>
<protein>
    <recommendedName>
        <fullName evidence="6">Transcription antitermination protein NusB</fullName>
    </recommendedName>
    <alternativeName>
        <fullName evidence="6">Antitermination factor NusB</fullName>
    </alternativeName>
</protein>
<dbReference type="PANTHER" id="PTHR11078">
    <property type="entry name" value="N UTILIZATION SUBSTANCE PROTEIN B-RELATED"/>
    <property type="match status" value="1"/>
</dbReference>
<evidence type="ECO:0000256" key="4">
    <source>
        <dbReference type="ARBA" id="ARBA00023015"/>
    </source>
</evidence>
<evidence type="ECO:0000259" key="8">
    <source>
        <dbReference type="Pfam" id="PF01029"/>
    </source>
</evidence>
<dbReference type="RefSeq" id="WP_158048679.1">
    <property type="nucleotide sequence ID" value="NZ_WAJR01000002.1"/>
</dbReference>
<comment type="function">
    <text evidence="6">Involved in transcription antitermination. Required for transcription of ribosomal RNA (rRNA) genes. Binds specifically to the boxA antiterminator sequence of the ribosomal RNA (rrn) operons.</text>
</comment>
<feature type="region of interest" description="Disordered" evidence="7">
    <location>
        <begin position="163"/>
        <end position="223"/>
    </location>
</feature>
<feature type="domain" description="NusB/RsmB/TIM44" evidence="8">
    <location>
        <begin position="10"/>
        <end position="136"/>
    </location>
</feature>
<dbReference type="Proteomes" id="UP000468668">
    <property type="component" value="Unassembled WGS sequence"/>
</dbReference>
<dbReference type="HAMAP" id="MF_00073">
    <property type="entry name" value="NusB"/>
    <property type="match status" value="1"/>
</dbReference>
<evidence type="ECO:0000256" key="6">
    <source>
        <dbReference type="HAMAP-Rule" id="MF_00073"/>
    </source>
</evidence>
<dbReference type="Gene3D" id="1.10.940.10">
    <property type="entry name" value="NusB-like"/>
    <property type="match status" value="1"/>
</dbReference>
<dbReference type="AlphaFoldDB" id="A0A6N6NU33"/>
<evidence type="ECO:0000256" key="1">
    <source>
        <dbReference type="ARBA" id="ARBA00005952"/>
    </source>
</evidence>
<dbReference type="Pfam" id="PF01029">
    <property type="entry name" value="NusB"/>
    <property type="match status" value="1"/>
</dbReference>
<keyword evidence="5 6" id="KW-0804">Transcription</keyword>
<dbReference type="InterPro" id="IPR011605">
    <property type="entry name" value="NusB_fam"/>
</dbReference>
<evidence type="ECO:0000256" key="5">
    <source>
        <dbReference type="ARBA" id="ARBA00023163"/>
    </source>
</evidence>
<evidence type="ECO:0000256" key="7">
    <source>
        <dbReference type="SAM" id="MobiDB-lite"/>
    </source>
</evidence>
<feature type="compositionally biased region" description="Low complexity" evidence="7">
    <location>
        <begin position="178"/>
        <end position="189"/>
    </location>
</feature>
<dbReference type="InterPro" id="IPR006027">
    <property type="entry name" value="NusB_RsmB_TIM44"/>
</dbReference>
<accession>A0A6N6NU33</accession>
<comment type="similarity">
    <text evidence="1 6">Belongs to the NusB family.</text>
</comment>